<organism evidence="1 2">
    <name type="scientific">Neophaeococcomyces mojaviensis</name>
    <dbReference type="NCBI Taxonomy" id="3383035"/>
    <lineage>
        <taxon>Eukaryota</taxon>
        <taxon>Fungi</taxon>
        <taxon>Dikarya</taxon>
        <taxon>Ascomycota</taxon>
        <taxon>Pezizomycotina</taxon>
        <taxon>Eurotiomycetes</taxon>
        <taxon>Chaetothyriomycetidae</taxon>
        <taxon>Chaetothyriales</taxon>
        <taxon>Chaetothyriales incertae sedis</taxon>
        <taxon>Neophaeococcomyces</taxon>
    </lineage>
</organism>
<evidence type="ECO:0000313" key="1">
    <source>
        <dbReference type="EMBL" id="KAJ9660224.1"/>
    </source>
</evidence>
<protein>
    <submittedName>
        <fullName evidence="1">Uncharacterized protein</fullName>
    </submittedName>
</protein>
<dbReference type="EMBL" id="JAPDRQ010000033">
    <property type="protein sequence ID" value="KAJ9660224.1"/>
    <property type="molecule type" value="Genomic_DNA"/>
</dbReference>
<comment type="caution">
    <text evidence="1">The sequence shown here is derived from an EMBL/GenBank/DDBJ whole genome shotgun (WGS) entry which is preliminary data.</text>
</comment>
<evidence type="ECO:0000313" key="2">
    <source>
        <dbReference type="Proteomes" id="UP001172386"/>
    </source>
</evidence>
<sequence>MSSITIQNYHIGWICALNKELTAAMAMLDEEHEMLVGQDPQDHNSYVLGRIHQHNVVIACMPEGVDGSVPATNVARDMARTFPALRVGLMVGIGGGIPNLSKGIDIRLGDIVVSTPEKTWGGVVQYDKGKAESGGKFVVKGQLNQPPALLLHTVTQLRARHAMRPSKVSDYISEAVARNPMIEESGFAFPAESDCFHCSICDNDIESPAAKCRGPHTKRKQRKNNNPVVHYGVIASGNQVVKDAAVRDRLRDEFNTLCVEMEAAGLMNRFPCLVIRGICDYADLHKNDAWQPYAALTAAAYAKELLQYISPAQAIQEQPVQELLGLLDGIHCASKAQLEATQTQTQQNRIQYESDKHSRCHQTFKVSPYEEQKNINPERVAGTCQWVLSHPQYVQWTMKAEDDLLWISADPGCGKSVLTRSLVDNELHNTANHTVCYFFFKDNEEQDSLATAICALLHQLFSQQPRLIQYAMPAWEENGDKLVKEVPELWRTLLAAARDKEAYDVTCVLDAMDECRPSDRQSLIEMLARFYTQISPSLSGTRRSRLKFLVTSRPYDDIRTEFQKTLDNLPTIRLQGEEENDQIHREIDLVVRMRVDKLAKGLGLDRQTKDQLIDKLLQMEHRTYLWLYLAIEGIYETYRNSFRPKEALVKSLPLTVEDAYEKILNRVSEEQKSDVKRILQIVVGARRPLTIQEMAIALGIATSTQPKSLDKAKLDSLWLESNIRHWCGLFIFINHTRIYLIHQTAKEFLICDGGSTTPPSGWKHCLDSCGIEKYMARICIDFICLEDVKSIAQLLAGRSTKYSKIDSFLDKDNHVESFLSYSAEHWPHHLRDADISADDASMADVSQLYDTGSNLYRLWFAVFWETTNHYQEEEPQMNSIRLMALLGHEKVLKWVLQSNENYDIDESDYTGCTALIWACQFGHDKVIQMLLDQGADVNAQGGECGNALQAASARGHEKIVQILLDQGADVNAQGGECGNALQAASARGHEKIVQMLLDQGADMNAQGGSYGNALQAASARGHEKVVQILVDQGAKNVWNDSRCTPSKI</sequence>
<keyword evidence="2" id="KW-1185">Reference proteome</keyword>
<dbReference type="Proteomes" id="UP001172386">
    <property type="component" value="Unassembled WGS sequence"/>
</dbReference>
<name>A0ACC3ADI1_9EURO</name>
<proteinExistence type="predicted"/>
<gene>
    <name evidence="1" type="ORF">H2198_002730</name>
</gene>
<reference evidence="1" key="1">
    <citation type="submission" date="2022-10" db="EMBL/GenBank/DDBJ databases">
        <title>Culturing micro-colonial fungi from biological soil crusts in the Mojave desert and describing Neophaeococcomyces mojavensis, and introducing the new genera and species Taxawa tesnikishii.</title>
        <authorList>
            <person name="Kurbessoian T."/>
            <person name="Stajich J.E."/>
        </authorList>
    </citation>
    <scope>NUCLEOTIDE SEQUENCE</scope>
    <source>
        <strain evidence="1">JES_112</strain>
    </source>
</reference>
<accession>A0ACC3ADI1</accession>